<dbReference type="CDD" id="cd00303">
    <property type="entry name" value="retropepsin_like"/>
    <property type="match status" value="1"/>
</dbReference>
<dbReference type="HAMAP" id="MF_00530">
    <property type="entry name" value="ATP_synth_epsil_bac"/>
    <property type="match status" value="1"/>
</dbReference>
<keyword evidence="13" id="KW-0378">Hydrolase</keyword>
<keyword evidence="3" id="KW-0813">Transport</keyword>
<dbReference type="Gene3D" id="1.20.5.440">
    <property type="entry name" value="ATP synthase delta/epsilon subunit, C-terminal domain"/>
    <property type="match status" value="1"/>
</dbReference>
<dbReference type="CDD" id="cd12152">
    <property type="entry name" value="F1-ATPase_delta"/>
    <property type="match status" value="1"/>
</dbReference>
<feature type="region of interest" description="Disordered" evidence="10">
    <location>
        <begin position="37"/>
        <end position="63"/>
    </location>
</feature>
<evidence type="ECO:0000256" key="1">
    <source>
        <dbReference type="ARBA" id="ARBA00004273"/>
    </source>
</evidence>
<dbReference type="PANTHER" id="PTHR13822">
    <property type="entry name" value="ATP SYNTHASE DELTA/EPSILON CHAIN"/>
    <property type="match status" value="1"/>
</dbReference>
<dbReference type="InterPro" id="IPR001469">
    <property type="entry name" value="ATP_synth_F1_dsu/esu"/>
</dbReference>
<feature type="region of interest" description="Disordered" evidence="10">
    <location>
        <begin position="222"/>
        <end position="265"/>
    </location>
</feature>
<feature type="domain" description="ATP synthase F1 complex delta/epsilon subunit N-terminal" evidence="11">
    <location>
        <begin position="549"/>
        <end position="610"/>
    </location>
</feature>
<dbReference type="STRING" id="35608.A0A2U1LDY4"/>
<dbReference type="GO" id="GO:0006508">
    <property type="term" value="P:proteolysis"/>
    <property type="evidence" value="ECO:0007669"/>
    <property type="project" value="UniProtKB-KW"/>
</dbReference>
<evidence type="ECO:0000313" key="13">
    <source>
        <dbReference type="EMBL" id="PWA47184.1"/>
    </source>
</evidence>
<dbReference type="PANTHER" id="PTHR13822:SF7">
    <property type="entry name" value="ATP SYNTHASE SUBUNIT DELTA, MITOCHONDRIAL"/>
    <property type="match status" value="1"/>
</dbReference>
<protein>
    <submittedName>
        <fullName evidence="13">Retrotransposon gag domain, Retroviral aspartyl protease</fullName>
    </submittedName>
</protein>
<gene>
    <name evidence="13" type="ORF">CTI12_AA501500</name>
</gene>
<dbReference type="Proteomes" id="UP000245207">
    <property type="component" value="Unassembled WGS sequence"/>
</dbReference>
<keyword evidence="7" id="KW-0406">Ion transport</keyword>
<evidence type="ECO:0000256" key="3">
    <source>
        <dbReference type="ARBA" id="ARBA00022448"/>
    </source>
</evidence>
<evidence type="ECO:0000256" key="8">
    <source>
        <dbReference type="ARBA" id="ARBA00023128"/>
    </source>
</evidence>
<comment type="caution">
    <text evidence="13">The sequence shown here is derived from an EMBL/GenBank/DDBJ whole genome shotgun (WGS) entry which is preliminary data.</text>
</comment>
<dbReference type="GO" id="GO:0045259">
    <property type="term" value="C:proton-transporting ATP synthase complex"/>
    <property type="evidence" value="ECO:0007669"/>
    <property type="project" value="InterPro"/>
</dbReference>
<dbReference type="EMBL" id="PKPP01009925">
    <property type="protein sequence ID" value="PWA47184.1"/>
    <property type="molecule type" value="Genomic_DNA"/>
</dbReference>
<evidence type="ECO:0000256" key="6">
    <source>
        <dbReference type="ARBA" id="ARBA00022946"/>
    </source>
</evidence>
<evidence type="ECO:0000256" key="7">
    <source>
        <dbReference type="ARBA" id="ARBA00023065"/>
    </source>
</evidence>
<dbReference type="GO" id="GO:0008233">
    <property type="term" value="F:peptidase activity"/>
    <property type="evidence" value="ECO:0007669"/>
    <property type="project" value="UniProtKB-KW"/>
</dbReference>
<keyword evidence="5" id="KW-0999">Mitochondrion inner membrane</keyword>
<evidence type="ECO:0000256" key="9">
    <source>
        <dbReference type="ARBA" id="ARBA00023136"/>
    </source>
</evidence>
<keyword evidence="14" id="KW-1185">Reference proteome</keyword>
<dbReference type="InterPro" id="IPR005162">
    <property type="entry name" value="Retrotrans_gag_dom"/>
</dbReference>
<evidence type="ECO:0000313" key="14">
    <source>
        <dbReference type="Proteomes" id="UP000245207"/>
    </source>
</evidence>
<evidence type="ECO:0000256" key="10">
    <source>
        <dbReference type="SAM" id="MobiDB-lite"/>
    </source>
</evidence>
<comment type="similarity">
    <text evidence="2">Belongs to the ATPase epsilon chain family.</text>
</comment>
<sequence length="663" mass="73131">MVQTRNSDNNNSDPIATQLAAIAAKLEAIETMKEDIAALKEGERPRGSRNTEGESSWRGRQPHKPYNKIDFPIFSSGDPRGWLLKAEKYFRYYQIPDEEKVEIASMHLEGDALDLYSWLSNGQFIFWEELVQAFTKNFGPAEFQNPDEFLCSIKQTGSVQEYRQEFAKRSSRVSNWPDHCLLGVFLNGLKDELKADVRIHKPRTVYSAMSLALEFESKLTTHRPGKSASWTPNSKPSQPDSKPTETFSLLPSTATAQKPTEGRLSDVEKQARYIRGECFRCGDKYGPGHRCKTGTFKFLEVADEGEGAAEDELEQTSELAKISLHALFGQSSLTTMKLRGILDKAEVLILIDSGSTHNFISDKLVSELKLITHFISPFGVQIGNGDVLRCNRICNDVVLQVSDLQIKQNFYQFALGGADVVLGIQWLATLNTVQANWKEMFMKFTIDGKEYKLQGLPPNLQLSATFSHLTAEIVDLDNAGPAAQFPLTRLEDKSSLGAGCIDTNRVHAGLGQVRSNQAQLQVDRGKRGGGFGPNKKVVPLTMPTRTYPTVDMVIVPATTGQMGILPGHVPTIAELKPGLLSVHEGNDVKKYFISSGFAFVHSNSYADILAVEAIPLDRIDPAQVQKGLSEFTQKLSSASTDLDKAEAQIGVDVHSALNSALTG</sequence>
<dbReference type="Gene3D" id="2.60.15.10">
    <property type="entry name" value="F0F1 ATP synthase delta/epsilon subunit, N-terminal"/>
    <property type="match status" value="1"/>
</dbReference>
<dbReference type="AlphaFoldDB" id="A0A2U1LDY4"/>
<accession>A0A2U1LDY4</accession>
<proteinExistence type="inferred from homology"/>
<evidence type="ECO:0000259" key="11">
    <source>
        <dbReference type="Pfam" id="PF02823"/>
    </source>
</evidence>
<dbReference type="Pfam" id="PF08284">
    <property type="entry name" value="RVP_2"/>
    <property type="match status" value="1"/>
</dbReference>
<feature type="compositionally biased region" description="Polar residues" evidence="10">
    <location>
        <begin position="228"/>
        <end position="258"/>
    </location>
</feature>
<dbReference type="SUPFAM" id="SSF51344">
    <property type="entry name" value="Epsilon subunit of F1F0-ATP synthase N-terminal domain"/>
    <property type="match status" value="1"/>
</dbReference>
<keyword evidence="6" id="KW-0809">Transit peptide</keyword>
<evidence type="ECO:0000259" key="12">
    <source>
        <dbReference type="Pfam" id="PF03732"/>
    </source>
</evidence>
<dbReference type="GO" id="GO:0005743">
    <property type="term" value="C:mitochondrial inner membrane"/>
    <property type="evidence" value="ECO:0007669"/>
    <property type="project" value="UniProtKB-SubCell"/>
</dbReference>
<evidence type="ECO:0000256" key="2">
    <source>
        <dbReference type="ARBA" id="ARBA00005712"/>
    </source>
</evidence>
<keyword evidence="9" id="KW-0472">Membrane</keyword>
<dbReference type="InterPro" id="IPR020546">
    <property type="entry name" value="ATP_synth_F1_dsu/esu_N"/>
</dbReference>
<keyword evidence="8" id="KW-0496">Mitochondrion</keyword>
<keyword evidence="13" id="KW-0645">Protease</keyword>
<name>A0A2U1LDY4_ARTAN</name>
<dbReference type="InterPro" id="IPR036771">
    <property type="entry name" value="ATPsynth_dsu/esu_N"/>
</dbReference>
<feature type="domain" description="Retrotransposon gag" evidence="12">
    <location>
        <begin position="103"/>
        <end position="191"/>
    </location>
</feature>
<reference evidence="13 14" key="1">
    <citation type="journal article" date="2018" name="Mol. Plant">
        <title>The genome of Artemisia annua provides insight into the evolution of Asteraceae family and artemisinin biosynthesis.</title>
        <authorList>
            <person name="Shen Q."/>
            <person name="Zhang L."/>
            <person name="Liao Z."/>
            <person name="Wang S."/>
            <person name="Yan T."/>
            <person name="Shi P."/>
            <person name="Liu M."/>
            <person name="Fu X."/>
            <person name="Pan Q."/>
            <person name="Wang Y."/>
            <person name="Lv Z."/>
            <person name="Lu X."/>
            <person name="Zhang F."/>
            <person name="Jiang W."/>
            <person name="Ma Y."/>
            <person name="Chen M."/>
            <person name="Hao X."/>
            <person name="Li L."/>
            <person name="Tang Y."/>
            <person name="Lv G."/>
            <person name="Zhou Y."/>
            <person name="Sun X."/>
            <person name="Brodelius P.E."/>
            <person name="Rose J.K.C."/>
            <person name="Tang K."/>
        </authorList>
    </citation>
    <scope>NUCLEOTIDE SEQUENCE [LARGE SCALE GENOMIC DNA]</scope>
    <source>
        <strain evidence="14">cv. Huhao1</strain>
        <tissue evidence="13">Leaf</tissue>
    </source>
</reference>
<keyword evidence="4" id="KW-0375">Hydrogen ion transport</keyword>
<dbReference type="Gene3D" id="2.40.70.10">
    <property type="entry name" value="Acid Proteases"/>
    <property type="match status" value="1"/>
</dbReference>
<dbReference type="Pfam" id="PF02823">
    <property type="entry name" value="ATP-synt_DE_N"/>
    <property type="match status" value="1"/>
</dbReference>
<dbReference type="GO" id="GO:0046933">
    <property type="term" value="F:proton-transporting ATP synthase activity, rotational mechanism"/>
    <property type="evidence" value="ECO:0007669"/>
    <property type="project" value="InterPro"/>
</dbReference>
<dbReference type="Pfam" id="PF03732">
    <property type="entry name" value="Retrotrans_gag"/>
    <property type="match status" value="1"/>
</dbReference>
<feature type="compositionally biased region" description="Basic and acidic residues" evidence="10">
    <location>
        <begin position="37"/>
        <end position="57"/>
    </location>
</feature>
<organism evidence="13 14">
    <name type="scientific">Artemisia annua</name>
    <name type="common">Sweet wormwood</name>
    <dbReference type="NCBI Taxonomy" id="35608"/>
    <lineage>
        <taxon>Eukaryota</taxon>
        <taxon>Viridiplantae</taxon>
        <taxon>Streptophyta</taxon>
        <taxon>Embryophyta</taxon>
        <taxon>Tracheophyta</taxon>
        <taxon>Spermatophyta</taxon>
        <taxon>Magnoliopsida</taxon>
        <taxon>eudicotyledons</taxon>
        <taxon>Gunneridae</taxon>
        <taxon>Pentapetalae</taxon>
        <taxon>asterids</taxon>
        <taxon>campanulids</taxon>
        <taxon>Asterales</taxon>
        <taxon>Asteraceae</taxon>
        <taxon>Asteroideae</taxon>
        <taxon>Anthemideae</taxon>
        <taxon>Artemisiinae</taxon>
        <taxon>Artemisia</taxon>
    </lineage>
</organism>
<comment type="subcellular location">
    <subcellularLocation>
        <location evidence="1">Mitochondrion inner membrane</location>
    </subcellularLocation>
</comment>
<dbReference type="InterPro" id="IPR021109">
    <property type="entry name" value="Peptidase_aspartic_dom_sf"/>
</dbReference>
<evidence type="ECO:0000256" key="4">
    <source>
        <dbReference type="ARBA" id="ARBA00022781"/>
    </source>
</evidence>
<dbReference type="OrthoDB" id="1745472at2759"/>
<evidence type="ECO:0000256" key="5">
    <source>
        <dbReference type="ARBA" id="ARBA00022792"/>
    </source>
</evidence>